<feature type="region of interest" description="Disordered" evidence="1">
    <location>
        <begin position="169"/>
        <end position="188"/>
    </location>
</feature>
<evidence type="ECO:0000313" key="3">
    <source>
        <dbReference type="EMBL" id="KAG9325246.1"/>
    </source>
</evidence>
<organism evidence="3 4">
    <name type="scientific">Mortierella alpina</name>
    <name type="common">Oleaginous fungus</name>
    <name type="synonym">Mortierella renispora</name>
    <dbReference type="NCBI Taxonomy" id="64518"/>
    <lineage>
        <taxon>Eukaryota</taxon>
        <taxon>Fungi</taxon>
        <taxon>Fungi incertae sedis</taxon>
        <taxon>Mucoromycota</taxon>
        <taxon>Mortierellomycotina</taxon>
        <taxon>Mortierellomycetes</taxon>
        <taxon>Mortierellales</taxon>
        <taxon>Mortierellaceae</taxon>
        <taxon>Mortierella</taxon>
    </lineage>
</organism>
<feature type="region of interest" description="Disordered" evidence="1">
    <location>
        <begin position="311"/>
        <end position="359"/>
    </location>
</feature>
<dbReference type="PROSITE" id="PS00028">
    <property type="entry name" value="ZINC_FINGER_C2H2_1"/>
    <property type="match status" value="1"/>
</dbReference>
<accession>A0A9P8A9S7</accession>
<name>A0A9P8A9S7_MORAP</name>
<dbReference type="EMBL" id="JAIFTL010000045">
    <property type="protein sequence ID" value="KAG9325246.1"/>
    <property type="molecule type" value="Genomic_DNA"/>
</dbReference>
<dbReference type="SMART" id="SM00355">
    <property type="entry name" value="ZnF_C2H2"/>
    <property type="match status" value="2"/>
</dbReference>
<sequence>MDPTFPLDGLIYTPLNESGNATDSNSPISSWPSFDGALGFFLTQMDNQQQQQCAINTDFSINQSSDAQHQNLVAPPIHSSSSLPTILSLPSSAPCHPFDPSPLVTTAAISMDILNSIPSTSLNMNNLTPYYTVHPHANMSRSSSSSSFSCVDPASLLLSPAFTTASSCHSTPRSRRLSTFSAGGGVESEDDQHRIMRSLFEDHFSMSSPAATPPATVDSDYFSISRTAPVPSSLFSPELLLPDGTVYHFDGTVLTPAASAHFSNLHTLNRSPMLTPAAFVDQKPLWDSSFPFLIPPHVSVADYSFMDSDSTHSPKTLPKHAVPSRVRKSLSSARRVPSKASTRRGSTDSAYSSSSSLGVKCSSGSKKYRKDGAGEFLCPFEGCTYRYNLRRELNRHSNVHAFAGRDKYRCMNCNSGLCRLDSVKRHMEAKGKAECLKKGRYQEFRENGELVRERHCKPSWYEAAAANAAAAAAKKKGMDAVRCS</sequence>
<comment type="caution">
    <text evidence="3">The sequence shown here is derived from an EMBL/GenBank/DDBJ whole genome shotgun (WGS) entry which is preliminary data.</text>
</comment>
<dbReference type="InterPro" id="IPR013087">
    <property type="entry name" value="Znf_C2H2_type"/>
</dbReference>
<feature type="compositionally biased region" description="Polar residues" evidence="1">
    <location>
        <begin position="169"/>
        <end position="181"/>
    </location>
</feature>
<evidence type="ECO:0000259" key="2">
    <source>
        <dbReference type="PROSITE" id="PS00028"/>
    </source>
</evidence>
<dbReference type="Gene3D" id="3.30.160.60">
    <property type="entry name" value="Classic Zinc Finger"/>
    <property type="match status" value="1"/>
</dbReference>
<evidence type="ECO:0000313" key="4">
    <source>
        <dbReference type="Proteomes" id="UP000717515"/>
    </source>
</evidence>
<evidence type="ECO:0000256" key="1">
    <source>
        <dbReference type="SAM" id="MobiDB-lite"/>
    </source>
</evidence>
<dbReference type="AlphaFoldDB" id="A0A9P8A9S7"/>
<dbReference type="Proteomes" id="UP000717515">
    <property type="component" value="Unassembled WGS sequence"/>
</dbReference>
<proteinExistence type="predicted"/>
<gene>
    <name evidence="3" type="ORF">KVV02_004186</name>
</gene>
<protein>
    <recommendedName>
        <fullName evidence="2">C2H2-type domain-containing protein</fullName>
    </recommendedName>
</protein>
<feature type="compositionally biased region" description="Low complexity" evidence="1">
    <location>
        <begin position="347"/>
        <end position="359"/>
    </location>
</feature>
<feature type="domain" description="C2H2-type" evidence="2">
    <location>
        <begin position="378"/>
        <end position="400"/>
    </location>
</feature>
<reference evidence="3" key="1">
    <citation type="submission" date="2021-07" db="EMBL/GenBank/DDBJ databases">
        <title>Draft genome of Mortierella alpina, strain LL118, isolated from an aspen leaf litter sample.</title>
        <authorList>
            <person name="Yang S."/>
            <person name="Vinatzer B.A."/>
        </authorList>
    </citation>
    <scope>NUCLEOTIDE SEQUENCE</scope>
    <source>
        <strain evidence="3">LL118</strain>
    </source>
</reference>